<evidence type="ECO:0000313" key="2">
    <source>
        <dbReference type="Proteomes" id="UP001343492"/>
    </source>
</evidence>
<proteinExistence type="predicted"/>
<gene>
    <name evidence="1" type="ORF">VRS74_01005</name>
</gene>
<accession>A0ABU7GBC2</accession>
<reference evidence="1 2" key="1">
    <citation type="submission" date="2024-01" db="EMBL/GenBank/DDBJ databases">
        <title>The genome sequence of Erythrobacteraceae sp. strain 1XM1-14.</title>
        <authorList>
            <person name="Liu Y."/>
        </authorList>
    </citation>
    <scope>NUCLEOTIDE SEQUENCE [LARGE SCALE GENOMIC DNA]</scope>
    <source>
        <strain evidence="1 2">1XM1-14</strain>
    </source>
</reference>
<dbReference type="EMBL" id="JAZDQV010000001">
    <property type="protein sequence ID" value="MEE1876261.1"/>
    <property type="molecule type" value="Genomic_DNA"/>
</dbReference>
<organism evidence="1 2">
    <name type="scientific">Altererythrobacter litoralis</name>
    <dbReference type="NCBI Taxonomy" id="3113904"/>
    <lineage>
        <taxon>Bacteria</taxon>
        <taxon>Pseudomonadati</taxon>
        <taxon>Pseudomonadota</taxon>
        <taxon>Alphaproteobacteria</taxon>
        <taxon>Sphingomonadales</taxon>
        <taxon>Erythrobacteraceae</taxon>
        <taxon>Altererythrobacter</taxon>
    </lineage>
</organism>
<comment type="caution">
    <text evidence="1">The sequence shown here is derived from an EMBL/GenBank/DDBJ whole genome shotgun (WGS) entry which is preliminary data.</text>
</comment>
<sequence length="65" mass="7187">MSEEQRGIGANVARRFAVASENPSVSVNALVRDVQPDLRAFPCRQVLEGDQVVFHPTKQGLNPQR</sequence>
<name>A0ABU7GBC2_9SPHN</name>
<dbReference type="Proteomes" id="UP001343492">
    <property type="component" value="Unassembled WGS sequence"/>
</dbReference>
<dbReference type="RefSeq" id="WP_354143371.1">
    <property type="nucleotide sequence ID" value="NZ_JAZDQV010000001.1"/>
</dbReference>
<keyword evidence="2" id="KW-1185">Reference proteome</keyword>
<protein>
    <submittedName>
        <fullName evidence="1">Uncharacterized protein</fullName>
    </submittedName>
</protein>
<evidence type="ECO:0000313" key="1">
    <source>
        <dbReference type="EMBL" id="MEE1876261.1"/>
    </source>
</evidence>